<sequence length="335" mass="35018">MTGRAAVLAIDAGNSKTDVALVSARGDLLAWVRGGGFNPHERRLPEAIAMIAALVRQAAPGGGPVAEHVAAFLAHCDLPVEQEAMRAEIAAQGWAPDVTVDNDTFAILRAGSGRPYGVAVVCGGGMNCVALAPGGGSARYPALGRRSGDWGGGEFLAEEVLWWAVRDEDGRGVPTMLREAVPAHFGLPDVLSVCVAFHLHDLPEERLHELVPLLFEVAGRGDAVAGALIDRLGDETAVMATAAMDRLDWDGRTIPIVLGGGVLTAADPRLLARIEKGLRGTGADVDVRLLADPPVIGSALYGLDRLGATRPDVERRLTEAITTSVPVTPAPRKTP</sequence>
<dbReference type="EMBL" id="QMEY01000040">
    <property type="protein sequence ID" value="RBQ14045.1"/>
    <property type="molecule type" value="Genomic_DNA"/>
</dbReference>
<dbReference type="Pfam" id="PF01869">
    <property type="entry name" value="BcrAD_BadFG"/>
    <property type="match status" value="1"/>
</dbReference>
<gene>
    <name evidence="2" type="ORF">DP939_42800</name>
</gene>
<dbReference type="AlphaFoldDB" id="A0A366LJI3"/>
<evidence type="ECO:0000313" key="3">
    <source>
        <dbReference type="Proteomes" id="UP000253303"/>
    </source>
</evidence>
<accession>A0A366LJI3</accession>
<evidence type="ECO:0000313" key="2">
    <source>
        <dbReference type="EMBL" id="RBQ14045.1"/>
    </source>
</evidence>
<dbReference type="SUPFAM" id="SSF53067">
    <property type="entry name" value="Actin-like ATPase domain"/>
    <property type="match status" value="2"/>
</dbReference>
<dbReference type="InterPro" id="IPR043129">
    <property type="entry name" value="ATPase_NBD"/>
</dbReference>
<protein>
    <submittedName>
        <fullName evidence="2">ATPase</fullName>
    </submittedName>
</protein>
<proteinExistence type="predicted"/>
<dbReference type="Proteomes" id="UP000253303">
    <property type="component" value="Unassembled WGS sequence"/>
</dbReference>
<keyword evidence="3" id="KW-1185">Reference proteome</keyword>
<dbReference type="PANTHER" id="PTHR43190">
    <property type="entry name" value="N-ACETYL-D-GLUCOSAMINE KINASE"/>
    <property type="match status" value="1"/>
</dbReference>
<feature type="domain" description="ATPase BadF/BadG/BcrA/BcrD type" evidence="1">
    <location>
        <begin position="10"/>
        <end position="300"/>
    </location>
</feature>
<dbReference type="InterPro" id="IPR052519">
    <property type="entry name" value="Euk-type_GlcNAc_Kinase"/>
</dbReference>
<dbReference type="PANTHER" id="PTHR43190:SF3">
    <property type="entry name" value="N-ACETYL-D-GLUCOSAMINE KINASE"/>
    <property type="match status" value="1"/>
</dbReference>
<dbReference type="Gene3D" id="3.30.420.40">
    <property type="match status" value="2"/>
</dbReference>
<dbReference type="OrthoDB" id="5524856at2"/>
<dbReference type="InterPro" id="IPR002731">
    <property type="entry name" value="ATPase_BadF"/>
</dbReference>
<reference evidence="2 3" key="1">
    <citation type="submission" date="2018-06" db="EMBL/GenBank/DDBJ databases">
        <title>Sphaerisporangium craniellae sp. nov., isolated from a marine sponge in the South China Sea.</title>
        <authorList>
            <person name="Li L."/>
        </authorList>
    </citation>
    <scope>NUCLEOTIDE SEQUENCE [LARGE SCALE GENOMIC DNA]</scope>
    <source>
        <strain evidence="2 3">LHW63015</strain>
    </source>
</reference>
<organism evidence="2 3">
    <name type="scientific">Spongiactinospora rosea</name>
    <dbReference type="NCBI Taxonomy" id="2248750"/>
    <lineage>
        <taxon>Bacteria</taxon>
        <taxon>Bacillati</taxon>
        <taxon>Actinomycetota</taxon>
        <taxon>Actinomycetes</taxon>
        <taxon>Streptosporangiales</taxon>
        <taxon>Streptosporangiaceae</taxon>
        <taxon>Spongiactinospora</taxon>
    </lineage>
</organism>
<dbReference type="RefSeq" id="WP_113986605.1">
    <property type="nucleotide sequence ID" value="NZ_QMEY01000040.1"/>
</dbReference>
<comment type="caution">
    <text evidence="2">The sequence shown here is derived from an EMBL/GenBank/DDBJ whole genome shotgun (WGS) entry which is preliminary data.</text>
</comment>
<evidence type="ECO:0000259" key="1">
    <source>
        <dbReference type="Pfam" id="PF01869"/>
    </source>
</evidence>
<name>A0A366LJI3_9ACTN</name>